<feature type="transmembrane region" description="Helical" evidence="2">
    <location>
        <begin position="200"/>
        <end position="219"/>
    </location>
</feature>
<dbReference type="OrthoDB" id="199652at2759"/>
<reference evidence="3" key="1">
    <citation type="submission" date="2021-02" db="EMBL/GenBank/DDBJ databases">
        <authorList>
            <person name="Dougan E. K."/>
            <person name="Rhodes N."/>
            <person name="Thang M."/>
            <person name="Chan C."/>
        </authorList>
    </citation>
    <scope>NUCLEOTIDE SEQUENCE</scope>
</reference>
<protein>
    <submittedName>
        <fullName evidence="3">Uncharacterized protein</fullName>
    </submittedName>
</protein>
<gene>
    <name evidence="3" type="ORF">SNEC2469_LOCUS11770</name>
</gene>
<organism evidence="3 4">
    <name type="scientific">Symbiodinium necroappetens</name>
    <dbReference type="NCBI Taxonomy" id="1628268"/>
    <lineage>
        <taxon>Eukaryota</taxon>
        <taxon>Sar</taxon>
        <taxon>Alveolata</taxon>
        <taxon>Dinophyceae</taxon>
        <taxon>Suessiales</taxon>
        <taxon>Symbiodiniaceae</taxon>
        <taxon>Symbiodinium</taxon>
    </lineage>
</organism>
<evidence type="ECO:0000256" key="1">
    <source>
        <dbReference type="SAM" id="MobiDB-lite"/>
    </source>
</evidence>
<feature type="transmembrane region" description="Helical" evidence="2">
    <location>
        <begin position="239"/>
        <end position="269"/>
    </location>
</feature>
<feature type="transmembrane region" description="Helical" evidence="2">
    <location>
        <begin position="162"/>
        <end position="188"/>
    </location>
</feature>
<evidence type="ECO:0000313" key="3">
    <source>
        <dbReference type="EMBL" id="CAE7428864.1"/>
    </source>
</evidence>
<dbReference type="EMBL" id="CAJNJA010018686">
    <property type="protein sequence ID" value="CAE7428864.1"/>
    <property type="molecule type" value="Genomic_DNA"/>
</dbReference>
<comment type="caution">
    <text evidence="3">The sequence shown here is derived from an EMBL/GenBank/DDBJ whole genome shotgun (WGS) entry which is preliminary data.</text>
</comment>
<keyword evidence="2" id="KW-0472">Membrane</keyword>
<keyword evidence="2" id="KW-1133">Transmembrane helix</keyword>
<dbReference type="AlphaFoldDB" id="A0A812RAW8"/>
<feature type="region of interest" description="Disordered" evidence="1">
    <location>
        <begin position="86"/>
        <end position="106"/>
    </location>
</feature>
<proteinExistence type="predicted"/>
<feature type="transmembrane region" description="Helical" evidence="2">
    <location>
        <begin position="137"/>
        <end position="156"/>
    </location>
</feature>
<dbReference type="Proteomes" id="UP000601435">
    <property type="component" value="Unassembled WGS sequence"/>
</dbReference>
<sequence length="581" mass="63699">MSSCHCPINCCADPDVPEKKGAPKFAKQIGAFTDDEEPIDDSVLAVQDKWYRPQAEKQLPEPDERLRQEIGSFTVTFESAEGYSVLLDPEGSRKEPDPGPSGPRPVDADRLASLISRLQRAAQEAARRNTRIRIPTLTAGGCFLIVAIALFIMLQIHPEPSASVVFAYVAGFAFCTALANALLLLAVLPADRKLQRCLRLIFGCVALPSGIFITHQGTSTGLEARSLGCTYKDLLLPCWAASAVAVSDVAAGLIVICFACCIIIDQICYPGIEAMRLLQRLYAAVGCVWLAIGVFSFVAKHSVLLSAGSVDGLYAHLLGIVVGALIALLGGILAHPRFRRTQICFLKSRSNTVGSGLHELLGGRELREVIDDGQSNFRAVPADKVLLQHFLLHPAQHELGHLYSLSEPAQFGFVDAFISYSWADQADSQWYAIQHWRDAFKQAHKREPLLWIDRYCLHSTEAEASAMMPVFIAGCQNFVSLAGSRYLYSLRSLVEIFAFGELGRSPEELYEMLLLPDTESRGQMHQLIDSLDVWKAHDSCSALLCAREAASGRHGFETRIKRILYVGLDHARVHRGPVAGA</sequence>
<name>A0A812RAW8_9DINO</name>
<keyword evidence="4" id="KW-1185">Reference proteome</keyword>
<feature type="transmembrane region" description="Helical" evidence="2">
    <location>
        <begin position="313"/>
        <end position="333"/>
    </location>
</feature>
<evidence type="ECO:0000256" key="2">
    <source>
        <dbReference type="SAM" id="Phobius"/>
    </source>
</evidence>
<evidence type="ECO:0000313" key="4">
    <source>
        <dbReference type="Proteomes" id="UP000601435"/>
    </source>
</evidence>
<feature type="transmembrane region" description="Helical" evidence="2">
    <location>
        <begin position="281"/>
        <end position="301"/>
    </location>
</feature>
<accession>A0A812RAW8</accession>
<keyword evidence="2" id="KW-0812">Transmembrane</keyword>